<evidence type="ECO:0000256" key="1">
    <source>
        <dbReference type="SAM" id="Coils"/>
    </source>
</evidence>
<protein>
    <submittedName>
        <fullName evidence="2">DNA replication protein</fullName>
    </submittedName>
</protein>
<evidence type="ECO:0000313" key="2">
    <source>
        <dbReference type="EMBL" id="XCN28504.1"/>
    </source>
</evidence>
<proteinExistence type="predicted"/>
<dbReference type="EMBL" id="PP869205">
    <property type="protein sequence ID" value="XCN28504.1"/>
    <property type="molecule type" value="Genomic_DNA"/>
</dbReference>
<sequence>MSKVKRFYAPGLDCLYRSDVDAPRQLIALVLGSDYDALAAKLAMAEDAAEKGDAARQQCGGMEMEIEELRAELAELRARVVVVPEPLNEGDARRECGEYGAAMQRGYNACLRELARINGMTVSEGLLRRTLEFVKVTNCKGSIPLGLIEELSELLGEVNDVSRTK</sequence>
<feature type="coiled-coil region" evidence="1">
    <location>
        <begin position="52"/>
        <end position="79"/>
    </location>
</feature>
<gene>
    <name evidence="2" type="primary">PAL9_113</name>
</gene>
<organism evidence="2">
    <name type="scientific">Pseudomonas phage PA_L9</name>
    <dbReference type="NCBI Taxonomy" id="3232177"/>
    <lineage>
        <taxon>Viruses</taxon>
        <taxon>Duplodnaviria</taxon>
        <taxon>Heunggongvirae</taxon>
        <taxon>Uroviricota</taxon>
        <taxon>Caudoviricetes</taxon>
        <taxon>Samunavirus</taxon>
    </lineage>
</organism>
<accession>A0AAU8KY74</accession>
<reference evidence="2" key="1">
    <citation type="submission" date="2024-06" db="EMBL/GenBank/DDBJ databases">
        <authorList>
            <person name="Ma Y."/>
            <person name="Tan X."/>
            <person name="Yang Y."/>
        </authorList>
    </citation>
    <scope>NUCLEOTIDE SEQUENCE</scope>
</reference>
<keyword evidence="1" id="KW-0175">Coiled coil</keyword>
<name>A0AAU8KY74_9CAUD</name>